<reference evidence="2" key="1">
    <citation type="submission" date="2023-04" db="EMBL/GenBank/DDBJ databases">
        <title>Description of first Herbaspirillum huttiense subsp. nephrolepsisexaltata and Herbaspirillum huttiense subsp. lycopersicon.</title>
        <authorList>
            <person name="Poudel M."/>
            <person name="Sharma A."/>
            <person name="Goss E."/>
            <person name="Tapia J.H."/>
            <person name="Harmon C.M."/>
            <person name="Jones J.B."/>
        </authorList>
    </citation>
    <scope>NUCLEOTIDE SEQUENCE</scope>
    <source>
        <strain evidence="2">G21-1742</strain>
    </source>
</reference>
<organism evidence="2 3">
    <name type="scientific">Herbaspirillum huttiense</name>
    <dbReference type="NCBI Taxonomy" id="863372"/>
    <lineage>
        <taxon>Bacteria</taxon>
        <taxon>Pseudomonadati</taxon>
        <taxon>Pseudomonadota</taxon>
        <taxon>Betaproteobacteria</taxon>
        <taxon>Burkholderiales</taxon>
        <taxon>Oxalobacteraceae</taxon>
        <taxon>Herbaspirillum</taxon>
    </lineage>
</organism>
<evidence type="ECO:0000256" key="1">
    <source>
        <dbReference type="SAM" id="Phobius"/>
    </source>
</evidence>
<gene>
    <name evidence="2" type="ORF">RI046_00005</name>
</gene>
<dbReference type="Proteomes" id="UP001246152">
    <property type="component" value="Unassembled WGS sequence"/>
</dbReference>
<keyword evidence="1" id="KW-1133">Transmembrane helix</keyword>
<accession>A0AAJ2LSP7</accession>
<dbReference type="EMBL" id="JAVLSM010000001">
    <property type="protein sequence ID" value="MDR9834061.1"/>
    <property type="molecule type" value="Genomic_DNA"/>
</dbReference>
<name>A0AAJ2LSP7_9BURK</name>
<proteinExistence type="predicted"/>
<protein>
    <submittedName>
        <fullName evidence="2">Uncharacterized protein</fullName>
    </submittedName>
</protein>
<keyword evidence="1" id="KW-0812">Transmembrane</keyword>
<feature type="non-terminal residue" evidence="2">
    <location>
        <position position="1"/>
    </location>
</feature>
<keyword evidence="1" id="KW-0472">Membrane</keyword>
<feature type="transmembrane region" description="Helical" evidence="1">
    <location>
        <begin position="45"/>
        <end position="65"/>
    </location>
</feature>
<comment type="caution">
    <text evidence="2">The sequence shown here is derived from an EMBL/GenBank/DDBJ whole genome shotgun (WGS) entry which is preliminary data.</text>
</comment>
<sequence length="69" mass="7827">GTHVCLALDFSQLRRVHFCLLHRIDLPNADEQTVFAGEAMNYSNWWYLIAFAWGMVCAWAVVVGLEAAQ</sequence>
<dbReference type="AlphaFoldDB" id="A0AAJ2LSP7"/>
<evidence type="ECO:0000313" key="2">
    <source>
        <dbReference type="EMBL" id="MDR9834061.1"/>
    </source>
</evidence>
<evidence type="ECO:0000313" key="3">
    <source>
        <dbReference type="Proteomes" id="UP001246152"/>
    </source>
</evidence>